<protein>
    <submittedName>
        <fullName evidence="1">Uncharacterized protein</fullName>
    </submittedName>
</protein>
<gene>
    <name evidence="1" type="ORF">VTK73DRAFT_2478</name>
</gene>
<comment type="caution">
    <text evidence="1">The sequence shown here is derived from an EMBL/GenBank/DDBJ whole genome shotgun (WGS) entry which is preliminary data.</text>
</comment>
<keyword evidence="2" id="KW-1185">Reference proteome</keyword>
<evidence type="ECO:0000313" key="1">
    <source>
        <dbReference type="EMBL" id="KAL1882069.1"/>
    </source>
</evidence>
<name>A0ABR3Y1F2_9PEZI</name>
<dbReference type="Proteomes" id="UP001586593">
    <property type="component" value="Unassembled WGS sequence"/>
</dbReference>
<sequence length="69" mass="7722">MQRQCYLSVSLHSRLPMFVRESRPAAILDACTFHRGKIGVDRGEDGFGLRSLMLLLNPRSSKTGWLMGG</sequence>
<proteinExistence type="predicted"/>
<accession>A0ABR3Y1F2</accession>
<evidence type="ECO:0000313" key="2">
    <source>
        <dbReference type="Proteomes" id="UP001586593"/>
    </source>
</evidence>
<organism evidence="1 2">
    <name type="scientific">Phialemonium thermophilum</name>
    <dbReference type="NCBI Taxonomy" id="223376"/>
    <lineage>
        <taxon>Eukaryota</taxon>
        <taxon>Fungi</taxon>
        <taxon>Dikarya</taxon>
        <taxon>Ascomycota</taxon>
        <taxon>Pezizomycotina</taxon>
        <taxon>Sordariomycetes</taxon>
        <taxon>Sordariomycetidae</taxon>
        <taxon>Cephalothecales</taxon>
        <taxon>Cephalothecaceae</taxon>
        <taxon>Phialemonium</taxon>
    </lineage>
</organism>
<reference evidence="1 2" key="1">
    <citation type="journal article" date="2024" name="Commun. Biol.">
        <title>Comparative genomic analysis of thermophilic fungi reveals convergent evolutionary adaptations and gene losses.</title>
        <authorList>
            <person name="Steindorff A.S."/>
            <person name="Aguilar-Pontes M.V."/>
            <person name="Robinson A.J."/>
            <person name="Andreopoulos B."/>
            <person name="LaButti K."/>
            <person name="Kuo A."/>
            <person name="Mondo S."/>
            <person name="Riley R."/>
            <person name="Otillar R."/>
            <person name="Haridas S."/>
            <person name="Lipzen A."/>
            <person name="Grimwood J."/>
            <person name="Schmutz J."/>
            <person name="Clum A."/>
            <person name="Reid I.D."/>
            <person name="Moisan M.C."/>
            <person name="Butler G."/>
            <person name="Nguyen T.T.M."/>
            <person name="Dewar K."/>
            <person name="Conant G."/>
            <person name="Drula E."/>
            <person name="Henrissat B."/>
            <person name="Hansel C."/>
            <person name="Singer S."/>
            <person name="Hutchinson M.I."/>
            <person name="de Vries R.P."/>
            <person name="Natvig D.O."/>
            <person name="Powell A.J."/>
            <person name="Tsang A."/>
            <person name="Grigoriev I.V."/>
        </authorList>
    </citation>
    <scope>NUCLEOTIDE SEQUENCE [LARGE SCALE GENOMIC DNA]</scope>
    <source>
        <strain evidence="1 2">ATCC 24622</strain>
    </source>
</reference>
<dbReference type="EMBL" id="JAZHXJ010000017">
    <property type="protein sequence ID" value="KAL1882069.1"/>
    <property type="molecule type" value="Genomic_DNA"/>
</dbReference>